<dbReference type="AlphaFoldDB" id="A0A814TTW1"/>
<keyword evidence="3" id="KW-1185">Reference proteome</keyword>
<name>A0A814TTW1_9BILA</name>
<evidence type="ECO:0000313" key="2">
    <source>
        <dbReference type="EMBL" id="CAF3929423.1"/>
    </source>
</evidence>
<comment type="caution">
    <text evidence="1">The sequence shown here is derived from an EMBL/GenBank/DDBJ whole genome shotgun (WGS) entry which is preliminary data.</text>
</comment>
<organism evidence="1 3">
    <name type="scientific">Didymodactylos carnosus</name>
    <dbReference type="NCBI Taxonomy" id="1234261"/>
    <lineage>
        <taxon>Eukaryota</taxon>
        <taxon>Metazoa</taxon>
        <taxon>Spiralia</taxon>
        <taxon>Gnathifera</taxon>
        <taxon>Rotifera</taxon>
        <taxon>Eurotatoria</taxon>
        <taxon>Bdelloidea</taxon>
        <taxon>Philodinida</taxon>
        <taxon>Philodinidae</taxon>
        <taxon>Didymodactylos</taxon>
    </lineage>
</organism>
<protein>
    <submittedName>
        <fullName evidence="1">Uncharacterized protein</fullName>
    </submittedName>
</protein>
<gene>
    <name evidence="1" type="ORF">GPM918_LOCUS21919</name>
    <name evidence="2" type="ORF">SRO942_LOCUS21917</name>
</gene>
<evidence type="ECO:0000313" key="1">
    <source>
        <dbReference type="EMBL" id="CAF1165777.1"/>
    </source>
</evidence>
<sequence length="289" mass="34694">MNRLEHYDKALDFFQQALNEGLQLSSANQWIIVEDYLHNISLVVRRQKNTEKRTTGQNITTLLENYKFDQDFGVIGLNTFFKTDDEFCLKLKRIFTNLAKVDEPCDAINHFTQNSKKLLYFVCIVSHLDEHFIPSIHGESIIHHMYVYCRNSQEQQQWIDKNHKKIKNKIFLNQNLLIKELRQFIFDAKQIRGKTNCQKRYHYHQHHQHHLHILNNFQLLIEIILRLSLSEKAKSDIIKVYHNYYSDNKTQKKYISVFESNYETKRPLEWYTDPQMKFCHKLTNKALGT</sequence>
<dbReference type="Proteomes" id="UP000663829">
    <property type="component" value="Unassembled WGS sequence"/>
</dbReference>
<dbReference type="EMBL" id="CAJOBC010007349">
    <property type="protein sequence ID" value="CAF3929423.1"/>
    <property type="molecule type" value="Genomic_DNA"/>
</dbReference>
<reference evidence="1" key="1">
    <citation type="submission" date="2021-02" db="EMBL/GenBank/DDBJ databases">
        <authorList>
            <person name="Nowell W R."/>
        </authorList>
    </citation>
    <scope>NUCLEOTIDE SEQUENCE</scope>
</reference>
<dbReference type="Proteomes" id="UP000681722">
    <property type="component" value="Unassembled WGS sequence"/>
</dbReference>
<dbReference type="EMBL" id="CAJNOQ010007350">
    <property type="protein sequence ID" value="CAF1165777.1"/>
    <property type="molecule type" value="Genomic_DNA"/>
</dbReference>
<proteinExistence type="predicted"/>
<accession>A0A814TTW1</accession>
<evidence type="ECO:0000313" key="3">
    <source>
        <dbReference type="Proteomes" id="UP000663829"/>
    </source>
</evidence>